<dbReference type="Proteomes" id="UP000035682">
    <property type="component" value="Unplaced"/>
</dbReference>
<dbReference type="WBParaSite" id="SRAE_X000047200.1">
    <property type="protein sequence ID" value="SRAE_X000047200.1"/>
    <property type="gene ID" value="WBGene00266031"/>
</dbReference>
<sequence length="382" mass="45482">MGNEKEHYGTPPSKKKKTCERSFREEFYIRRSTRIQRIPEENEFSWLSPKRNVSINNNNGIQRLNIGPDYQAFIPEKKPKEKVQKTTEILIWDYKQDNADEWSLEKQAMVHEFADAVEDYGYDYLEALNILRQYNCDPIESSRHVESHIPHHSFKRFSMEEESLLDDCKMKANKPQKKQQVFQQMVHESKRTHKEIVEHYRKTKKHTCETRRKKCWCKEKFFIKPIRNTIERKDCKNCRDRLYLKDDVNIEIFSDDNNLLLCSLCQFHFNYTNKMRTPTVEFDPSKTNDDEKIQQIRGKIEQINIPESHVPLILHELEAHSLDIRGTLKGLRENHGVGGYSQSHIRWFITTQAHKYNIHFNDCFPEGQTLESGNLETKEGNE</sequence>
<reference evidence="3" key="2">
    <citation type="submission" date="2020-12" db="UniProtKB">
        <authorList>
            <consortium name="WormBaseParasite"/>
        </authorList>
    </citation>
    <scope>IDENTIFICATION</scope>
</reference>
<dbReference type="STRING" id="34506.A0A090LMT0"/>
<evidence type="ECO:0000313" key="1">
    <source>
        <dbReference type="EMBL" id="CEF71145.1"/>
    </source>
</evidence>
<dbReference type="GeneID" id="36383525"/>
<reference evidence="1 2" key="1">
    <citation type="submission" date="2014-09" db="EMBL/GenBank/DDBJ databases">
        <authorList>
            <person name="Martin A.A."/>
        </authorList>
    </citation>
    <scope>NUCLEOTIDE SEQUENCE</scope>
    <source>
        <strain evidence="2">ED321</strain>
        <strain evidence="1">ED321 Heterogonic</strain>
    </source>
</reference>
<evidence type="ECO:0000313" key="3">
    <source>
        <dbReference type="WBParaSite" id="SRAE_X000047200.1"/>
    </source>
</evidence>
<accession>A0A090LMT0</accession>
<protein>
    <submittedName>
        <fullName evidence="3">ELM2 domain-containing protein</fullName>
    </submittedName>
</protein>
<organism evidence="1">
    <name type="scientific">Strongyloides ratti</name>
    <name type="common">Parasitic roundworm</name>
    <dbReference type="NCBI Taxonomy" id="34506"/>
    <lineage>
        <taxon>Eukaryota</taxon>
        <taxon>Metazoa</taxon>
        <taxon>Ecdysozoa</taxon>
        <taxon>Nematoda</taxon>
        <taxon>Chromadorea</taxon>
        <taxon>Rhabditida</taxon>
        <taxon>Tylenchina</taxon>
        <taxon>Panagrolaimomorpha</taxon>
        <taxon>Strongyloidoidea</taxon>
        <taxon>Strongyloididae</taxon>
        <taxon>Strongyloides</taxon>
    </lineage>
</organism>
<gene>
    <name evidence="1 3 4" type="ORF">SRAE_X000047200</name>
</gene>
<proteinExistence type="predicted"/>
<keyword evidence="2" id="KW-1185">Reference proteome</keyword>
<dbReference type="AlphaFoldDB" id="A0A090LMT0"/>
<evidence type="ECO:0000313" key="4">
    <source>
        <dbReference type="WormBase" id="SRAE_X000047200"/>
    </source>
</evidence>
<evidence type="ECO:0000313" key="2">
    <source>
        <dbReference type="Proteomes" id="UP000035682"/>
    </source>
</evidence>
<name>A0A090LMT0_STRRB</name>
<dbReference type="RefSeq" id="XP_024510341.1">
    <property type="nucleotide sequence ID" value="XM_024644821.1"/>
</dbReference>
<dbReference type="WormBase" id="SRAE_X000047200">
    <property type="protein sequence ID" value="SRP02204"/>
    <property type="gene ID" value="WBGene00266031"/>
</dbReference>
<dbReference type="CTD" id="36383525"/>
<dbReference type="EMBL" id="LN609530">
    <property type="protein sequence ID" value="CEF71145.1"/>
    <property type="molecule type" value="Genomic_DNA"/>
</dbReference>